<dbReference type="PROSITE" id="PS50893">
    <property type="entry name" value="ABC_TRANSPORTER_2"/>
    <property type="match status" value="2"/>
</dbReference>
<dbReference type="Pfam" id="PF00664">
    <property type="entry name" value="ABC_membrane"/>
    <property type="match status" value="2"/>
</dbReference>
<dbReference type="GO" id="GO:0016887">
    <property type="term" value="F:ATP hydrolysis activity"/>
    <property type="evidence" value="ECO:0007669"/>
    <property type="project" value="InterPro"/>
</dbReference>
<dbReference type="Gene3D" id="3.40.50.300">
    <property type="entry name" value="P-loop containing nucleotide triphosphate hydrolases"/>
    <property type="match status" value="3"/>
</dbReference>
<evidence type="ECO:0000259" key="10">
    <source>
        <dbReference type="PROSITE" id="PS50893"/>
    </source>
</evidence>
<name>A0AAD5TWE3_9FUNG</name>
<dbReference type="InterPro" id="IPR050173">
    <property type="entry name" value="ABC_transporter_C-like"/>
</dbReference>
<sequence>METFYKDIVFELVALAILTFFTVYGIFNFSKSKKNGYILLPTQEEPQQQLGNSERDDEEFILLAILLTSILNWKFRPNPIPLQHYFLISTTLALLESNINRELYYNQVLYPTALLILEYFNRYLLLDTESPMGVIDGVRQMSPETNATLFQKLTFRFIQPLLNLGNKKTIDDADLWDLTKCDLSTEILAKFQAYDKKITIFRRLIKLTWAPFCIQNPEDTFFNAYFYLAMMFIQGNVKTVSDGQMLHTGRRIGMHFRSVLMNEIYEKALKREVISENKEEDGDNYFNRATHGKIVTLMSVDVEGIRSFVSGLHDNFIRLPLAIIIAFVSLLLVMGASAFGALFTLLLFGPLTSYLGRLLKSLQSKLMQQTDSRISSTNECLQGIRIVKYFAWEQQFIDKIIKIRNSELKYQFNIWLVWAAFSLLSNGGGMLVSFVTFYIYTVVQGQVLDPATAFTALLLLRRLSDELTRVPEEIGWVLQIKVSFERIFSFLNEPELAKYSINLEEEQETLNPKIGFKNGIFSYNKKLENEFNLIDLQDNTEAVETINKNFILNTFDLEFPVGKLSIVIGPTGSGKSSLLLALLGEMTSITGGSFLPDERRIEKSTKSPLISSGVSYVAQTSWLLNATVRDNILFGLPFDQERYNFVIEACSLNKDLANLKAGDLTEIGEKGVNLSGGQKQRISLARAAYSPSSIVLLDDPLSAVDAPTSRHLLYNCICSPLMSKRTIILVTHAISLVLPKADFVVVLKNGSVIGSGPQENVSTLLNLSGDLTINEEDEINETTLTESGSSVRSTSSEENRISEEEAALEVANNKLGKLVTIEEKQNGSVRFHVYLHYFKAAGGVPFVATFFFSFILIFISQLLFSWWIKNWSEAGSKGDKDVDFTHYLKFFALFAFFVMFSTNFKFLLQLKGCIAAGKALHLQLLTSVLNAPVRFFEVTPLGRILNRFSKDISSVDGMESVTRSPIYSSFSEALAGSVTIRAYGHESRFMEKCQITVDNNQRREMNSVERLMEYSCIPQEAAAINPDYRPPVNWPDKGVIQVDNIEMKYDANLPSVLKSISFQTYKFEKIGIVGRTGLRDLRSNLTIIPQDPVLFNGTLRSNLDPIGVHDDIELWQALQRVHFFDSIQSNEQEDISVCSSASSNGEEISFQSSKISLDAQVDEGGGNFSLGQRQLLCLARALLKMSKVIILDEATASVDNETDARIQETIRSEFKDNTLLCIAHRLKTVIDYDRIIVLDHGEIKQFDTPFNLITRNGIFKTMCEESGDYEE</sequence>
<dbReference type="SUPFAM" id="SSF90123">
    <property type="entry name" value="ABC transporter transmembrane region"/>
    <property type="match status" value="2"/>
</dbReference>
<comment type="caution">
    <text evidence="12">The sequence shown here is derived from an EMBL/GenBank/DDBJ whole genome shotgun (WGS) entry which is preliminary data.</text>
</comment>
<evidence type="ECO:0000256" key="5">
    <source>
        <dbReference type="ARBA" id="ARBA00022741"/>
    </source>
</evidence>
<feature type="transmembrane region" description="Helical" evidence="9">
    <location>
        <begin position="316"/>
        <end position="333"/>
    </location>
</feature>
<evidence type="ECO:0000256" key="8">
    <source>
        <dbReference type="ARBA" id="ARBA00023136"/>
    </source>
</evidence>
<feature type="domain" description="ABC transporter" evidence="10">
    <location>
        <begin position="1040"/>
        <end position="1265"/>
    </location>
</feature>
<dbReference type="PROSITE" id="PS50929">
    <property type="entry name" value="ABC_TM1F"/>
    <property type="match status" value="2"/>
</dbReference>
<keyword evidence="4" id="KW-0677">Repeat</keyword>
<evidence type="ECO:0000313" key="12">
    <source>
        <dbReference type="EMBL" id="KAJ3211230.1"/>
    </source>
</evidence>
<feature type="domain" description="ABC transporter" evidence="10">
    <location>
        <begin position="534"/>
        <end position="774"/>
    </location>
</feature>
<evidence type="ECO:0000256" key="6">
    <source>
        <dbReference type="ARBA" id="ARBA00022840"/>
    </source>
</evidence>
<dbReference type="SMART" id="SM00382">
    <property type="entry name" value="AAA"/>
    <property type="match status" value="2"/>
</dbReference>
<dbReference type="InterPro" id="IPR036640">
    <property type="entry name" value="ABC1_TM_sf"/>
</dbReference>
<evidence type="ECO:0000256" key="2">
    <source>
        <dbReference type="ARBA" id="ARBA00022448"/>
    </source>
</evidence>
<feature type="non-terminal residue" evidence="12">
    <location>
        <position position="1271"/>
    </location>
</feature>
<feature type="transmembrane region" description="Helical" evidence="9">
    <location>
        <begin position="846"/>
        <end position="868"/>
    </location>
</feature>
<dbReference type="GO" id="GO:0005524">
    <property type="term" value="F:ATP binding"/>
    <property type="evidence" value="ECO:0007669"/>
    <property type="project" value="UniProtKB-KW"/>
</dbReference>
<evidence type="ECO:0000259" key="11">
    <source>
        <dbReference type="PROSITE" id="PS50929"/>
    </source>
</evidence>
<dbReference type="Pfam" id="PF00005">
    <property type="entry name" value="ABC_tran"/>
    <property type="match status" value="2"/>
</dbReference>
<keyword evidence="7 9" id="KW-1133">Transmembrane helix</keyword>
<dbReference type="EMBL" id="JADGJW010000847">
    <property type="protein sequence ID" value="KAJ3211230.1"/>
    <property type="molecule type" value="Genomic_DNA"/>
</dbReference>
<organism evidence="12 13">
    <name type="scientific">Clydaea vesicula</name>
    <dbReference type="NCBI Taxonomy" id="447962"/>
    <lineage>
        <taxon>Eukaryota</taxon>
        <taxon>Fungi</taxon>
        <taxon>Fungi incertae sedis</taxon>
        <taxon>Chytridiomycota</taxon>
        <taxon>Chytridiomycota incertae sedis</taxon>
        <taxon>Chytridiomycetes</taxon>
        <taxon>Lobulomycetales</taxon>
        <taxon>Lobulomycetaceae</taxon>
        <taxon>Clydaea</taxon>
    </lineage>
</organism>
<dbReference type="FunFam" id="3.40.50.300:FF:003492">
    <property type="entry name" value="AGAP012735-PA"/>
    <property type="match status" value="1"/>
</dbReference>
<evidence type="ECO:0000256" key="4">
    <source>
        <dbReference type="ARBA" id="ARBA00022737"/>
    </source>
</evidence>
<dbReference type="Proteomes" id="UP001211065">
    <property type="component" value="Unassembled WGS sequence"/>
</dbReference>
<dbReference type="InterPro" id="IPR003593">
    <property type="entry name" value="AAA+_ATPase"/>
</dbReference>
<evidence type="ECO:0000256" key="1">
    <source>
        <dbReference type="ARBA" id="ARBA00004370"/>
    </source>
</evidence>
<evidence type="ECO:0000313" key="13">
    <source>
        <dbReference type="Proteomes" id="UP001211065"/>
    </source>
</evidence>
<dbReference type="AlphaFoldDB" id="A0AAD5TWE3"/>
<dbReference type="InterPro" id="IPR027417">
    <property type="entry name" value="P-loop_NTPase"/>
</dbReference>
<feature type="transmembrane region" description="Helical" evidence="9">
    <location>
        <begin position="12"/>
        <end position="30"/>
    </location>
</feature>
<keyword evidence="3 9" id="KW-0812">Transmembrane</keyword>
<evidence type="ECO:0000256" key="9">
    <source>
        <dbReference type="SAM" id="Phobius"/>
    </source>
</evidence>
<feature type="transmembrane region" description="Helical" evidence="9">
    <location>
        <begin position="412"/>
        <end position="431"/>
    </location>
</feature>
<evidence type="ECO:0000256" key="3">
    <source>
        <dbReference type="ARBA" id="ARBA00022692"/>
    </source>
</evidence>
<feature type="transmembrane region" description="Helical" evidence="9">
    <location>
        <begin position="339"/>
        <end position="359"/>
    </location>
</feature>
<reference evidence="12" key="1">
    <citation type="submission" date="2020-05" db="EMBL/GenBank/DDBJ databases">
        <title>Phylogenomic resolution of chytrid fungi.</title>
        <authorList>
            <person name="Stajich J.E."/>
            <person name="Amses K."/>
            <person name="Simmons R."/>
            <person name="Seto K."/>
            <person name="Myers J."/>
            <person name="Bonds A."/>
            <person name="Quandt C.A."/>
            <person name="Barry K."/>
            <person name="Liu P."/>
            <person name="Grigoriev I."/>
            <person name="Longcore J.E."/>
            <person name="James T.Y."/>
        </authorList>
    </citation>
    <scope>NUCLEOTIDE SEQUENCE</scope>
    <source>
        <strain evidence="12">JEL0476</strain>
    </source>
</reference>
<keyword evidence="5" id="KW-0547">Nucleotide-binding</keyword>
<dbReference type="SUPFAM" id="SSF52540">
    <property type="entry name" value="P-loop containing nucleoside triphosphate hydrolases"/>
    <property type="match status" value="2"/>
</dbReference>
<dbReference type="PANTHER" id="PTHR24223">
    <property type="entry name" value="ATP-BINDING CASSETTE SUB-FAMILY C"/>
    <property type="match status" value="1"/>
</dbReference>
<keyword evidence="2" id="KW-0813">Transport</keyword>
<feature type="transmembrane region" description="Helical" evidence="9">
    <location>
        <begin position="888"/>
        <end position="908"/>
    </location>
</feature>
<dbReference type="CDD" id="cd03244">
    <property type="entry name" value="ABCC_MRP_domain2"/>
    <property type="match status" value="1"/>
</dbReference>
<proteinExistence type="predicted"/>
<dbReference type="PROSITE" id="PS00211">
    <property type="entry name" value="ABC_TRANSPORTER_1"/>
    <property type="match status" value="2"/>
</dbReference>
<dbReference type="GO" id="GO:0140359">
    <property type="term" value="F:ABC-type transporter activity"/>
    <property type="evidence" value="ECO:0007669"/>
    <property type="project" value="InterPro"/>
</dbReference>
<dbReference type="InterPro" id="IPR011527">
    <property type="entry name" value="ABC1_TM_dom"/>
</dbReference>
<feature type="domain" description="ABC transmembrane type-1" evidence="11">
    <location>
        <begin position="851"/>
        <end position="956"/>
    </location>
</feature>
<feature type="domain" description="ABC transmembrane type-1" evidence="11">
    <location>
        <begin position="251"/>
        <end position="471"/>
    </location>
</feature>
<dbReference type="InterPro" id="IPR017871">
    <property type="entry name" value="ABC_transporter-like_CS"/>
</dbReference>
<dbReference type="Gene3D" id="1.20.1560.10">
    <property type="entry name" value="ABC transporter type 1, transmembrane domain"/>
    <property type="match status" value="3"/>
</dbReference>
<dbReference type="CDD" id="cd03250">
    <property type="entry name" value="ABCC_MRP_domain1"/>
    <property type="match status" value="1"/>
</dbReference>
<keyword evidence="8 9" id="KW-0472">Membrane</keyword>
<dbReference type="CDD" id="cd18596">
    <property type="entry name" value="ABC_6TM_VMR1_D1_like"/>
    <property type="match status" value="1"/>
</dbReference>
<dbReference type="GO" id="GO:0016020">
    <property type="term" value="C:membrane"/>
    <property type="evidence" value="ECO:0007669"/>
    <property type="project" value="UniProtKB-SubCell"/>
</dbReference>
<keyword evidence="6" id="KW-0067">ATP-binding</keyword>
<protein>
    <submittedName>
        <fullName evidence="12">Uncharacterized protein</fullName>
    </submittedName>
</protein>
<comment type="subcellular location">
    <subcellularLocation>
        <location evidence="1">Membrane</location>
    </subcellularLocation>
</comment>
<keyword evidence="13" id="KW-1185">Reference proteome</keyword>
<evidence type="ECO:0000256" key="7">
    <source>
        <dbReference type="ARBA" id="ARBA00022989"/>
    </source>
</evidence>
<accession>A0AAD5TWE3</accession>
<dbReference type="PANTHER" id="PTHR24223:SF353">
    <property type="entry name" value="ABC TRANSPORTER ATP-BINDING PROTEIN_PERMEASE VMR1-RELATED"/>
    <property type="match status" value="1"/>
</dbReference>
<dbReference type="InterPro" id="IPR003439">
    <property type="entry name" value="ABC_transporter-like_ATP-bd"/>
</dbReference>
<gene>
    <name evidence="12" type="ORF">HK099_008055</name>
</gene>